<accession>A0A1E4RLR9</accession>
<dbReference type="SUPFAM" id="SSF47676">
    <property type="entry name" value="Conserved domain common to transcription factors TFIIS, elongin A, CRSP70"/>
    <property type="match status" value="1"/>
</dbReference>
<feature type="domain" description="PWWP" evidence="2">
    <location>
        <begin position="1"/>
        <end position="55"/>
    </location>
</feature>
<reference evidence="4" key="1">
    <citation type="submission" date="2016-05" db="EMBL/GenBank/DDBJ databases">
        <title>Comparative genomics of biotechnologically important yeasts.</title>
        <authorList>
            <consortium name="DOE Joint Genome Institute"/>
            <person name="Riley R."/>
            <person name="Haridas S."/>
            <person name="Wolfe K.H."/>
            <person name="Lopes M.R."/>
            <person name="Hittinger C.T."/>
            <person name="Goker M."/>
            <person name="Salamov A."/>
            <person name="Wisecaver J."/>
            <person name="Long T.M."/>
            <person name="Aerts A.L."/>
            <person name="Barry K."/>
            <person name="Choi C."/>
            <person name="Clum A."/>
            <person name="Coughlan A.Y."/>
            <person name="Deshpande S."/>
            <person name="Douglass A.P."/>
            <person name="Hanson S.J."/>
            <person name="Klenk H.-P."/>
            <person name="Labutti K."/>
            <person name="Lapidus A."/>
            <person name="Lindquist E."/>
            <person name="Lipzen A."/>
            <person name="Meier-Kolthoff J.P."/>
            <person name="Ohm R.A."/>
            <person name="Otillar R.P."/>
            <person name="Pangilinan J."/>
            <person name="Peng Y."/>
            <person name="Rokas A."/>
            <person name="Rosa C.A."/>
            <person name="Scheuner C."/>
            <person name="Sibirny A.A."/>
            <person name="Slot J.C."/>
            <person name="Stielow J.B."/>
            <person name="Sun H."/>
            <person name="Kurtzman C.P."/>
            <person name="Blackwell M."/>
            <person name="Grigoriev I.V."/>
            <person name="Jeffries T.W."/>
        </authorList>
    </citation>
    <scope>NUCLEOTIDE SEQUENCE [LARGE SCALE GENOMIC DNA]</scope>
    <source>
        <strain evidence="4">NRRL Y-1933</strain>
    </source>
</reference>
<feature type="compositionally biased region" description="Basic and acidic residues" evidence="1">
    <location>
        <begin position="100"/>
        <end position="110"/>
    </location>
</feature>
<dbReference type="InterPro" id="IPR000313">
    <property type="entry name" value="PWWP_dom"/>
</dbReference>
<dbReference type="Pfam" id="PF00855">
    <property type="entry name" value="PWWP"/>
    <property type="match status" value="1"/>
</dbReference>
<dbReference type="Pfam" id="PF08711">
    <property type="entry name" value="Med26"/>
    <property type="match status" value="1"/>
</dbReference>
<name>A0A1E4RLR9_9ASCO</name>
<dbReference type="AlphaFoldDB" id="A0A1E4RLR9"/>
<organism evidence="3 4">
    <name type="scientific">Hyphopichia burtonii NRRL Y-1933</name>
    <dbReference type="NCBI Taxonomy" id="984485"/>
    <lineage>
        <taxon>Eukaryota</taxon>
        <taxon>Fungi</taxon>
        <taxon>Dikarya</taxon>
        <taxon>Ascomycota</taxon>
        <taxon>Saccharomycotina</taxon>
        <taxon>Pichiomycetes</taxon>
        <taxon>Debaryomycetaceae</taxon>
        <taxon>Hyphopichia</taxon>
    </lineage>
</organism>
<evidence type="ECO:0000313" key="4">
    <source>
        <dbReference type="Proteomes" id="UP000095085"/>
    </source>
</evidence>
<dbReference type="GeneID" id="30995757"/>
<feature type="compositionally biased region" description="Polar residues" evidence="1">
    <location>
        <begin position="368"/>
        <end position="379"/>
    </location>
</feature>
<dbReference type="RefSeq" id="XP_020077280.1">
    <property type="nucleotide sequence ID" value="XM_020221207.1"/>
</dbReference>
<dbReference type="EMBL" id="KV454540">
    <property type="protein sequence ID" value="ODV68213.1"/>
    <property type="molecule type" value="Genomic_DNA"/>
</dbReference>
<dbReference type="SMART" id="SM00293">
    <property type="entry name" value="PWWP"/>
    <property type="match status" value="1"/>
</dbReference>
<dbReference type="InterPro" id="IPR017923">
    <property type="entry name" value="TFIIS_N"/>
</dbReference>
<dbReference type="PROSITE" id="PS50812">
    <property type="entry name" value="PWWP"/>
    <property type="match status" value="1"/>
</dbReference>
<feature type="region of interest" description="Disordered" evidence="1">
    <location>
        <begin position="357"/>
        <end position="405"/>
    </location>
</feature>
<dbReference type="Proteomes" id="UP000095085">
    <property type="component" value="Unassembled WGS sequence"/>
</dbReference>
<protein>
    <recommendedName>
        <fullName evidence="2">PWWP domain-containing protein</fullName>
    </recommendedName>
</protein>
<sequence length="423" mass="48159">MAGFPAWPSFIMPPDLIPSSIMKVKKKSTEFCVIFIPDGDYNWMNEKNLEALTIEKLDKKLEKVPDMKKSKQKSKSGRTNHVTDALLATKGLEFDDFMDQLDKRNNGDEIVKDEDDEDEEEEDEEVKNEDGDEEDEEDEAEEVKEETDVNKIRPKRKNIKREEKVSEADDEDESNQKITSRPSNGNSNGKRIKSEHEEEPPTKRTNGHRRSVSTPSTSSSSSSSSNKSKTITGSSAKLLTEEEKQHQLWLCRIKLQRSLIQRNQPVTPTNLKQFPPPSIDELSVARLILHRLVEFPVNIELLKQTKIHKVLKCILKDEELEYPDSFKLHEKCEELLNKWNSLIDALKLEKMVKSNNSSLDTKNDIDLQKNNNSRLSSQPPDELEISAVETNGTPKKRIDNGNLIEQSPILNTNDVPVAASVEG</sequence>
<dbReference type="OrthoDB" id="9975114at2759"/>
<gene>
    <name evidence="3" type="ORF">HYPBUDRAFT_152803</name>
</gene>
<feature type="compositionally biased region" description="Basic and acidic residues" evidence="1">
    <location>
        <begin position="192"/>
        <end position="202"/>
    </location>
</feature>
<dbReference type="Gene3D" id="1.20.930.10">
    <property type="entry name" value="Conserved domain common to transcription factors TFIIS, elongin A, CRSP70"/>
    <property type="match status" value="1"/>
</dbReference>
<keyword evidence="4" id="KW-1185">Reference proteome</keyword>
<evidence type="ECO:0000259" key="2">
    <source>
        <dbReference type="PROSITE" id="PS50812"/>
    </source>
</evidence>
<feature type="compositionally biased region" description="Low complexity" evidence="1">
    <location>
        <begin position="212"/>
        <end position="233"/>
    </location>
</feature>
<feature type="compositionally biased region" description="Acidic residues" evidence="1">
    <location>
        <begin position="111"/>
        <end position="145"/>
    </location>
</feature>
<feature type="region of interest" description="Disordered" evidence="1">
    <location>
        <begin position="99"/>
        <end position="233"/>
    </location>
</feature>
<dbReference type="SUPFAM" id="SSF63748">
    <property type="entry name" value="Tudor/PWWP/MBT"/>
    <property type="match status" value="1"/>
</dbReference>
<dbReference type="STRING" id="984485.A0A1E4RLR9"/>
<dbReference type="InterPro" id="IPR035441">
    <property type="entry name" value="TFIIS/LEDGF_dom_sf"/>
</dbReference>
<evidence type="ECO:0000256" key="1">
    <source>
        <dbReference type="SAM" id="MobiDB-lite"/>
    </source>
</evidence>
<proteinExistence type="predicted"/>
<evidence type="ECO:0000313" key="3">
    <source>
        <dbReference type="EMBL" id="ODV68213.1"/>
    </source>
</evidence>
<dbReference type="Gene3D" id="2.30.30.140">
    <property type="match status" value="1"/>
</dbReference>
<feature type="compositionally biased region" description="Polar residues" evidence="1">
    <location>
        <begin position="176"/>
        <end position="189"/>
    </location>
</feature>